<dbReference type="HOGENOM" id="CLU_048478_0_2_2"/>
<keyword evidence="3" id="KW-1185">Reference proteome</keyword>
<reference evidence="2 3" key="1">
    <citation type="submission" date="2015-04" db="EMBL/GenBank/DDBJ databases">
        <title>The complete genome sequence of the hyperthermophilic, obligate iron-reducing archaeon Geoglobus ahangari strain 234T.</title>
        <authorList>
            <person name="Manzella M.P."/>
            <person name="Holmes D.E."/>
            <person name="Rocheleau J.M."/>
            <person name="Chung A."/>
            <person name="Reguera G."/>
            <person name="Kashefi K."/>
        </authorList>
    </citation>
    <scope>NUCLEOTIDE SEQUENCE [LARGE SCALE GENOMIC DNA]</scope>
    <source>
        <strain evidence="2 3">234</strain>
    </source>
</reference>
<gene>
    <name evidence="2" type="ORF">GAH_01618</name>
</gene>
<dbReference type="GeneID" id="24804186"/>
<dbReference type="SMART" id="SM00849">
    <property type="entry name" value="Lactamase_B"/>
    <property type="match status" value="1"/>
</dbReference>
<dbReference type="GO" id="GO:0004416">
    <property type="term" value="F:hydroxyacylglutathione hydrolase activity"/>
    <property type="evidence" value="ECO:0007669"/>
    <property type="project" value="UniProtKB-EC"/>
</dbReference>
<dbReference type="EMBL" id="CP011267">
    <property type="protein sequence ID" value="AKG91095.1"/>
    <property type="molecule type" value="Genomic_DNA"/>
</dbReference>
<dbReference type="InterPro" id="IPR001279">
    <property type="entry name" value="Metallo-B-lactamas"/>
</dbReference>
<accession>A0A0F7ICR9</accession>
<dbReference type="STRING" id="113653.GAH_01618"/>
<feature type="domain" description="Metallo-beta-lactamase" evidence="1">
    <location>
        <begin position="16"/>
        <end position="219"/>
    </location>
</feature>
<dbReference type="Proteomes" id="UP000034723">
    <property type="component" value="Chromosome"/>
</dbReference>
<sequence length="318" mass="36433">MEVRVAKVYNPYPAGETNVYIINDELVFDSGINLPQSVDMLKKALSDANLDFEGARLVISHPHADHFGSAYLFRNVMAHENACHKLYDAEKRYFELVYAHFGLEGMPEALAEKMRERAEKKYAGLVKPCTCCGRVGEKIEANGDVLDVIHVPGHSYGHIALYHRESGSLFSGDILLDGITPNPVIEPLNEFERMPVLEQYLNTLKKLYGLEVSRVYPGHRGVIENHRKVIEEYVRSFENRSFQVLEIADEKTAFEIATTLFDDIRQLFLIMSETIAQVDFLANRGFLERGDDGRYRVTAERRELEEEWRGIKEEIFRA</sequence>
<dbReference type="InParanoid" id="A0A0F7ICR9"/>
<proteinExistence type="predicted"/>
<dbReference type="EC" id="3.1.2.6" evidence="2"/>
<dbReference type="PANTHER" id="PTHR23131:SF4">
    <property type="entry name" value="METALLO-BETA-LACTAMASE SUPERFAMILY POTEIN"/>
    <property type="match status" value="1"/>
</dbReference>
<name>A0A0F7ICR9_9EURY</name>
<dbReference type="Gene3D" id="3.60.15.10">
    <property type="entry name" value="Ribonuclease Z/Hydroxyacylglutathione hydrolase-like"/>
    <property type="match status" value="1"/>
</dbReference>
<dbReference type="InterPro" id="IPR036866">
    <property type="entry name" value="RibonucZ/Hydroxyglut_hydro"/>
</dbReference>
<dbReference type="SUPFAM" id="SSF56281">
    <property type="entry name" value="Metallo-hydrolase/oxidoreductase"/>
    <property type="match status" value="1"/>
</dbReference>
<evidence type="ECO:0000313" key="3">
    <source>
        <dbReference type="Proteomes" id="UP000034723"/>
    </source>
</evidence>
<dbReference type="OrthoDB" id="205181at2157"/>
<dbReference type="RefSeq" id="WP_048095988.1">
    <property type="nucleotide sequence ID" value="NZ_CP011267.1"/>
</dbReference>
<dbReference type="AlphaFoldDB" id="A0A0F7ICR9"/>
<dbReference type="Pfam" id="PF00753">
    <property type="entry name" value="Lactamase_B"/>
    <property type="match status" value="1"/>
</dbReference>
<dbReference type="InterPro" id="IPR050662">
    <property type="entry name" value="Sec-metab_biosynth-thioest"/>
</dbReference>
<organism evidence="2 3">
    <name type="scientific">Geoglobus ahangari</name>
    <dbReference type="NCBI Taxonomy" id="113653"/>
    <lineage>
        <taxon>Archaea</taxon>
        <taxon>Methanobacteriati</taxon>
        <taxon>Methanobacteriota</taxon>
        <taxon>Archaeoglobi</taxon>
        <taxon>Archaeoglobales</taxon>
        <taxon>Archaeoglobaceae</taxon>
        <taxon>Geoglobus</taxon>
    </lineage>
</organism>
<keyword evidence="2" id="KW-0378">Hydrolase</keyword>
<evidence type="ECO:0000259" key="1">
    <source>
        <dbReference type="SMART" id="SM00849"/>
    </source>
</evidence>
<dbReference type="KEGG" id="gah:GAH_01618"/>
<evidence type="ECO:0000313" key="2">
    <source>
        <dbReference type="EMBL" id="AKG91095.1"/>
    </source>
</evidence>
<dbReference type="PANTHER" id="PTHR23131">
    <property type="entry name" value="ENDORIBONUCLEASE LACTB2"/>
    <property type="match status" value="1"/>
</dbReference>
<protein>
    <submittedName>
        <fullName evidence="2">Hydroxyacylglutathione hydrolase</fullName>
        <ecNumber evidence="2">3.1.2.6</ecNumber>
    </submittedName>
</protein>